<proteinExistence type="predicted"/>
<gene>
    <name evidence="2" type="ORF">AB1Y20_005954</name>
</gene>
<feature type="region of interest" description="Disordered" evidence="1">
    <location>
        <begin position="1"/>
        <end position="28"/>
    </location>
</feature>
<feature type="compositionally biased region" description="Basic and acidic residues" evidence="1">
    <location>
        <begin position="16"/>
        <end position="28"/>
    </location>
</feature>
<dbReference type="EMBL" id="JBGBPQ010000014">
    <property type="protein sequence ID" value="KAL1511134.1"/>
    <property type="molecule type" value="Genomic_DNA"/>
</dbReference>
<keyword evidence="3" id="KW-1185">Reference proteome</keyword>
<evidence type="ECO:0000256" key="1">
    <source>
        <dbReference type="SAM" id="MobiDB-lite"/>
    </source>
</evidence>
<evidence type="ECO:0000313" key="2">
    <source>
        <dbReference type="EMBL" id="KAL1511134.1"/>
    </source>
</evidence>
<dbReference type="AlphaFoldDB" id="A0AB34J196"/>
<comment type="caution">
    <text evidence="2">The sequence shown here is derived from an EMBL/GenBank/DDBJ whole genome shotgun (WGS) entry which is preliminary data.</text>
</comment>
<sequence length="90" mass="9708">MLGQAARMVAQTRAGTSEEPKSAMPEGRRKEHLGVVVWQLVEEMALMEGAACVQVMVYWMRERNYAAPAGSGMLRAAVLCPPAQPAAVAH</sequence>
<name>A0AB34J196_PRYPA</name>
<organism evidence="2 3">
    <name type="scientific">Prymnesium parvum</name>
    <name type="common">Toxic golden alga</name>
    <dbReference type="NCBI Taxonomy" id="97485"/>
    <lineage>
        <taxon>Eukaryota</taxon>
        <taxon>Haptista</taxon>
        <taxon>Haptophyta</taxon>
        <taxon>Prymnesiophyceae</taxon>
        <taxon>Prymnesiales</taxon>
        <taxon>Prymnesiaceae</taxon>
        <taxon>Prymnesium</taxon>
    </lineage>
</organism>
<reference evidence="2 3" key="1">
    <citation type="journal article" date="2024" name="Science">
        <title>Giant polyketide synthase enzymes in the biosynthesis of giant marine polyether toxins.</title>
        <authorList>
            <person name="Fallon T.R."/>
            <person name="Shende V.V."/>
            <person name="Wierzbicki I.H."/>
            <person name="Pendleton A.L."/>
            <person name="Watervoot N.F."/>
            <person name="Auber R.P."/>
            <person name="Gonzalez D.J."/>
            <person name="Wisecaver J.H."/>
            <person name="Moore B.S."/>
        </authorList>
    </citation>
    <scope>NUCLEOTIDE SEQUENCE [LARGE SCALE GENOMIC DNA]</scope>
    <source>
        <strain evidence="2 3">12B1</strain>
    </source>
</reference>
<dbReference type="Proteomes" id="UP001515480">
    <property type="component" value="Unassembled WGS sequence"/>
</dbReference>
<evidence type="ECO:0000313" key="3">
    <source>
        <dbReference type="Proteomes" id="UP001515480"/>
    </source>
</evidence>
<accession>A0AB34J196</accession>
<protein>
    <submittedName>
        <fullName evidence="2">Uncharacterized protein</fullName>
    </submittedName>
</protein>